<keyword evidence="3 7" id="KW-0812">Transmembrane</keyword>
<dbReference type="AlphaFoldDB" id="A0A953NCS1"/>
<evidence type="ECO:0000259" key="8">
    <source>
        <dbReference type="SMART" id="SM00014"/>
    </source>
</evidence>
<name>A0A953NCS1_9BURK</name>
<evidence type="ECO:0000256" key="1">
    <source>
        <dbReference type="ARBA" id="ARBA00004651"/>
    </source>
</evidence>
<dbReference type="GO" id="GO:0016787">
    <property type="term" value="F:hydrolase activity"/>
    <property type="evidence" value="ECO:0007669"/>
    <property type="project" value="UniProtKB-KW"/>
</dbReference>
<evidence type="ECO:0000313" key="9">
    <source>
        <dbReference type="EMBL" id="MBZ1350925.1"/>
    </source>
</evidence>
<proteinExistence type="predicted"/>
<dbReference type="GO" id="GO:0005886">
    <property type="term" value="C:plasma membrane"/>
    <property type="evidence" value="ECO:0007669"/>
    <property type="project" value="UniProtKB-SubCell"/>
</dbReference>
<keyword evidence="5 7" id="KW-1133">Transmembrane helix</keyword>
<dbReference type="PANTHER" id="PTHR14969">
    <property type="entry name" value="SPHINGOSINE-1-PHOSPHATE PHOSPHOHYDROLASE"/>
    <property type="match status" value="1"/>
</dbReference>
<gene>
    <name evidence="9" type="ORF">KZZ10_09745</name>
</gene>
<evidence type="ECO:0000256" key="2">
    <source>
        <dbReference type="ARBA" id="ARBA00022475"/>
    </source>
</evidence>
<protein>
    <submittedName>
        <fullName evidence="9">Phosphatase PAP2 family protein</fullName>
    </submittedName>
</protein>
<organism evidence="9 10">
    <name type="scientific">Zwartia hollandica</name>
    <dbReference type="NCBI Taxonomy" id="324606"/>
    <lineage>
        <taxon>Bacteria</taxon>
        <taxon>Pseudomonadati</taxon>
        <taxon>Pseudomonadota</taxon>
        <taxon>Betaproteobacteria</taxon>
        <taxon>Burkholderiales</taxon>
        <taxon>Alcaligenaceae</taxon>
        <taxon>Zwartia</taxon>
    </lineage>
</organism>
<feature type="transmembrane region" description="Helical" evidence="7">
    <location>
        <begin position="21"/>
        <end position="39"/>
    </location>
</feature>
<keyword evidence="4" id="KW-0378">Hydrolase</keyword>
<evidence type="ECO:0000256" key="4">
    <source>
        <dbReference type="ARBA" id="ARBA00022801"/>
    </source>
</evidence>
<evidence type="ECO:0000256" key="6">
    <source>
        <dbReference type="ARBA" id="ARBA00023136"/>
    </source>
</evidence>
<feature type="transmembrane region" description="Helical" evidence="7">
    <location>
        <begin position="246"/>
        <end position="266"/>
    </location>
</feature>
<feature type="domain" description="Phosphatidic acid phosphatase type 2/haloperoxidase" evidence="8">
    <location>
        <begin position="87"/>
        <end position="201"/>
    </location>
</feature>
<keyword evidence="10" id="KW-1185">Reference proteome</keyword>
<comment type="caution">
    <text evidence="9">The sequence shown here is derived from an EMBL/GenBank/DDBJ whole genome shotgun (WGS) entry which is preliminary data.</text>
</comment>
<dbReference type="SUPFAM" id="SSF48317">
    <property type="entry name" value="Acid phosphatase/Vanadium-dependent haloperoxidase"/>
    <property type="match status" value="1"/>
</dbReference>
<keyword evidence="2" id="KW-1003">Cell membrane</keyword>
<dbReference type="InterPro" id="IPR036938">
    <property type="entry name" value="PAP2/HPO_sf"/>
</dbReference>
<dbReference type="InterPro" id="IPR000326">
    <property type="entry name" value="PAP2/HPO"/>
</dbReference>
<dbReference type="SMART" id="SM00014">
    <property type="entry name" value="acidPPc"/>
    <property type="match status" value="1"/>
</dbReference>
<dbReference type="Proteomes" id="UP000739565">
    <property type="component" value="Unassembled WGS sequence"/>
</dbReference>
<dbReference type="Gene3D" id="1.20.144.10">
    <property type="entry name" value="Phosphatidic acid phosphatase type 2/haloperoxidase"/>
    <property type="match status" value="1"/>
</dbReference>
<evidence type="ECO:0000256" key="3">
    <source>
        <dbReference type="ARBA" id="ARBA00022692"/>
    </source>
</evidence>
<feature type="transmembrane region" description="Helical" evidence="7">
    <location>
        <begin position="132"/>
        <end position="153"/>
    </location>
</feature>
<dbReference type="RefSeq" id="WP_259661328.1">
    <property type="nucleotide sequence ID" value="NZ_JAHXRI010000007.1"/>
</dbReference>
<dbReference type="CDD" id="cd01610">
    <property type="entry name" value="PAP2_like"/>
    <property type="match status" value="1"/>
</dbReference>
<feature type="transmembrane region" description="Helical" evidence="7">
    <location>
        <begin position="186"/>
        <end position="205"/>
    </location>
</feature>
<evidence type="ECO:0000313" key="10">
    <source>
        <dbReference type="Proteomes" id="UP000739565"/>
    </source>
</evidence>
<feature type="transmembrane region" description="Helical" evidence="7">
    <location>
        <begin position="217"/>
        <end position="234"/>
    </location>
</feature>
<sequence length="273" mass="30266">MTAHPRSATHTRHVATIQKKDFLWCLAPLVIWALCWLFLPEPGLFLYLNHTARLLPDIVWVSFNMLGNGWSAFALLSPLLVLAPRLLIGAMFAGAIAGALSRWPKHVLEMPRPAGLLDHSTFYILERPLTSFAMPSGHTLTAFAVLSGIYFAMDRHRRKPFLWLFLIAALGGFARIALGAHWPSDVFAGAALGIFGGILGGHFSNHLPDTVVQNTSWLMRLIGFGAALCAYMLITTKIDFKIAEPVQYLFAIIAIASVTIFVWRSFRLAKQLN</sequence>
<dbReference type="EMBL" id="JAHXRI010000007">
    <property type="protein sequence ID" value="MBZ1350925.1"/>
    <property type="molecule type" value="Genomic_DNA"/>
</dbReference>
<dbReference type="Pfam" id="PF01569">
    <property type="entry name" value="PAP2"/>
    <property type="match status" value="1"/>
</dbReference>
<accession>A0A953NCS1</accession>
<feature type="transmembrane region" description="Helical" evidence="7">
    <location>
        <begin position="86"/>
        <end position="103"/>
    </location>
</feature>
<evidence type="ECO:0000256" key="7">
    <source>
        <dbReference type="SAM" id="Phobius"/>
    </source>
</evidence>
<evidence type="ECO:0000256" key="5">
    <source>
        <dbReference type="ARBA" id="ARBA00022989"/>
    </source>
</evidence>
<keyword evidence="6 7" id="KW-0472">Membrane</keyword>
<comment type="subcellular location">
    <subcellularLocation>
        <location evidence="1">Cell membrane</location>
        <topology evidence="1">Multi-pass membrane protein</topology>
    </subcellularLocation>
</comment>
<dbReference type="PANTHER" id="PTHR14969:SF62">
    <property type="entry name" value="DECAPRENYLPHOSPHORYL-5-PHOSPHORIBOSE PHOSPHATASE RV3807C-RELATED"/>
    <property type="match status" value="1"/>
</dbReference>
<feature type="transmembrane region" description="Helical" evidence="7">
    <location>
        <begin position="160"/>
        <end position="180"/>
    </location>
</feature>
<reference evidence="9" key="1">
    <citation type="submission" date="2021-07" db="EMBL/GenBank/DDBJ databases">
        <title>New genus and species of the family Alcaligenaceae.</title>
        <authorList>
            <person name="Hahn M.W."/>
        </authorList>
    </citation>
    <scope>NUCLEOTIDE SEQUENCE</scope>
    <source>
        <strain evidence="9">LF4-65</strain>
    </source>
</reference>
<feature type="transmembrane region" description="Helical" evidence="7">
    <location>
        <begin position="59"/>
        <end position="79"/>
    </location>
</feature>